<dbReference type="InterPro" id="IPR024455">
    <property type="entry name" value="Phage_capsid"/>
</dbReference>
<evidence type="ECO:0000259" key="2">
    <source>
        <dbReference type="Pfam" id="PF05065"/>
    </source>
</evidence>
<protein>
    <submittedName>
        <fullName evidence="3">Phage major capsid protein, HK97 family</fullName>
    </submittedName>
</protein>
<evidence type="ECO:0000313" key="3">
    <source>
        <dbReference type="EMBL" id="SNT67580.1"/>
    </source>
</evidence>
<keyword evidence="4" id="KW-1185">Reference proteome</keyword>
<gene>
    <name evidence="3" type="ORF">SAMN06297382_0070</name>
</gene>
<dbReference type="Gene3D" id="3.30.2400.10">
    <property type="entry name" value="Major capsid protein gp5"/>
    <property type="match status" value="1"/>
</dbReference>
<dbReference type="AlphaFoldDB" id="A0A239PJ37"/>
<evidence type="ECO:0000313" key="4">
    <source>
        <dbReference type="Proteomes" id="UP000198346"/>
    </source>
</evidence>
<evidence type="ECO:0000256" key="1">
    <source>
        <dbReference type="ARBA" id="ARBA00004328"/>
    </source>
</evidence>
<reference evidence="3 4" key="1">
    <citation type="submission" date="2017-07" db="EMBL/GenBank/DDBJ databases">
        <authorList>
            <person name="Sun Z.S."/>
            <person name="Albrecht U."/>
            <person name="Echele G."/>
            <person name="Lee C.C."/>
        </authorList>
    </citation>
    <scope>NUCLEOTIDE SEQUENCE [LARGE SCALE GENOMIC DNA]</scope>
    <source>
        <strain evidence="3 4">CGMCC 1.12710</strain>
    </source>
</reference>
<feature type="domain" description="Phage capsid-like C-terminal" evidence="2">
    <location>
        <begin position="125"/>
        <end position="409"/>
    </location>
</feature>
<dbReference type="Pfam" id="PF05065">
    <property type="entry name" value="Phage_capsid"/>
    <property type="match status" value="1"/>
</dbReference>
<dbReference type="OrthoDB" id="9786516at2"/>
<dbReference type="EMBL" id="FZQA01000001">
    <property type="protein sequence ID" value="SNT67580.1"/>
    <property type="molecule type" value="Genomic_DNA"/>
</dbReference>
<comment type="subcellular location">
    <subcellularLocation>
        <location evidence="1">Virion</location>
    </subcellularLocation>
</comment>
<dbReference type="RefSeq" id="WP_089410614.1">
    <property type="nucleotide sequence ID" value="NZ_FZQA01000001.1"/>
</dbReference>
<dbReference type="SUPFAM" id="SSF56563">
    <property type="entry name" value="Major capsid protein gp5"/>
    <property type="match status" value="1"/>
</dbReference>
<proteinExistence type="predicted"/>
<dbReference type="InterPro" id="IPR054612">
    <property type="entry name" value="Phage_capsid-like_C"/>
</dbReference>
<dbReference type="NCBIfam" id="TIGR01554">
    <property type="entry name" value="major_cap_HK97"/>
    <property type="match status" value="1"/>
</dbReference>
<name>A0A239PJ37_9PROT</name>
<organism evidence="3 4">
    <name type="scientific">Amphiplicatus metriothermophilus</name>
    <dbReference type="NCBI Taxonomy" id="1519374"/>
    <lineage>
        <taxon>Bacteria</taxon>
        <taxon>Pseudomonadati</taxon>
        <taxon>Pseudomonadota</taxon>
        <taxon>Alphaproteobacteria</taxon>
        <taxon>Parvularculales</taxon>
        <taxon>Parvularculaceae</taxon>
        <taxon>Amphiplicatus</taxon>
    </lineage>
</organism>
<dbReference type="Gene3D" id="3.30.2320.10">
    <property type="entry name" value="hypothetical protein PF0899 domain"/>
    <property type="match status" value="1"/>
</dbReference>
<dbReference type="Proteomes" id="UP000198346">
    <property type="component" value="Unassembled WGS sequence"/>
</dbReference>
<accession>A0A239PJ37</accession>
<sequence>MTIETKAGAAAPASPEIRAAMTEFLRAFETFKRNNDRRLSALEKGVRDDVVLREKIARIDRALDEQKAALDRLALAAKRPAKGEAAPAADGRKAAFARYVRAGDASALHALEAKAVTIGDDPDAGYLAPEPVERLIMAAVRNVSPFRRIASVREIGASVFKKPVSLGGAAAGWVGETAARPETTAPTLSSVDFPTMELYAMPAASQALLDDAVVDIEQWLADEVQGEFAAQESDAFVNGDGIARPKGLLSYASAPEASRGPDEIGYIATGVDGAFPAADPADVLLDLVYAPKQAFRANGRFIMNRSTLSAVRKFKNAEGDYLWQPSAEAGAPSRLLGYPVTEVEEMPAIGAGSFSIAFGDFARGYLIVDRQGVRILRDPYTAKPFVLFYTTKRVGGGVQNFDAVKLLKFAVS</sequence>